<dbReference type="GO" id="GO:0007165">
    <property type="term" value="P:signal transduction"/>
    <property type="evidence" value="ECO:0007669"/>
    <property type="project" value="UniProtKB-KW"/>
</dbReference>
<dbReference type="InterPro" id="IPR004090">
    <property type="entry name" value="Chemotax_Me-accpt_rcpt"/>
</dbReference>
<dbReference type="Proteomes" id="UP000032680">
    <property type="component" value="Unassembled WGS sequence"/>
</dbReference>
<accession>A0A0D6PAF9</accession>
<dbReference type="EMBL" id="BANB01000778">
    <property type="protein sequence ID" value="GAN78351.1"/>
    <property type="molecule type" value="Genomic_DNA"/>
</dbReference>
<evidence type="ECO:0000256" key="2">
    <source>
        <dbReference type="ARBA" id="ARBA00029447"/>
    </source>
</evidence>
<gene>
    <name evidence="5" type="ORF">Asru_0779_06</name>
</gene>
<proteinExistence type="inferred from homology"/>
<dbReference type="PANTHER" id="PTHR32089:SF112">
    <property type="entry name" value="LYSOZYME-LIKE PROTEIN-RELATED"/>
    <property type="match status" value="1"/>
</dbReference>
<dbReference type="SMART" id="SM00283">
    <property type="entry name" value="MA"/>
    <property type="match status" value="1"/>
</dbReference>
<dbReference type="GO" id="GO:0016020">
    <property type="term" value="C:membrane"/>
    <property type="evidence" value="ECO:0007669"/>
    <property type="project" value="InterPro"/>
</dbReference>
<name>A0A0D6PAF9_9PROT</name>
<keyword evidence="6" id="KW-1185">Reference proteome</keyword>
<dbReference type="PROSITE" id="PS50111">
    <property type="entry name" value="CHEMOTAXIS_TRANSDUC_2"/>
    <property type="match status" value="1"/>
</dbReference>
<sequence>MALSGFLASGFLSSALRPGGQRRAVAQARADAARFKEWFESAMVMVDNVPAGIAWADPKEGLRVTYVNPAGTALLAAAVPGQPAPVGRSLPDLFPPLAEHRAALADPNRLPLRLQATMGERIFALTVAGIRNKAGDYIGAMASWTDVTRAANLRRAFSDSVQAGAEQVAGTTATLREEARAMAATAERTALHARDVATATGGTETAVQTVAAAAEELAASVREIGRQTADSVARTRAAADTARQTDGLVRRLAETAQRIGDIVGLITSIAGQTNLLALNATIEAARAGEAGRGFAVVANEVKSLAVQTTRATEEIGAQVAAIQGATGEAVEAIAAIAEAIGAVSTLAGGIAAAVEEQGTATQEIARSTQKVAAGMQTVAGSTGGLDADAESAGRSARGVLQAAETLGAETTRLREGVARFLEDMRAA</sequence>
<dbReference type="Gene3D" id="3.30.450.20">
    <property type="entry name" value="PAS domain"/>
    <property type="match status" value="1"/>
</dbReference>
<comment type="caution">
    <text evidence="5">The sequence shown here is derived from an EMBL/GenBank/DDBJ whole genome shotgun (WGS) entry which is preliminary data.</text>
</comment>
<dbReference type="GO" id="GO:0004888">
    <property type="term" value="F:transmembrane signaling receptor activity"/>
    <property type="evidence" value="ECO:0007669"/>
    <property type="project" value="InterPro"/>
</dbReference>
<dbReference type="GO" id="GO:0006935">
    <property type="term" value="P:chemotaxis"/>
    <property type="evidence" value="ECO:0007669"/>
    <property type="project" value="InterPro"/>
</dbReference>
<dbReference type="PANTHER" id="PTHR32089">
    <property type="entry name" value="METHYL-ACCEPTING CHEMOTAXIS PROTEIN MCPB"/>
    <property type="match status" value="1"/>
</dbReference>
<protein>
    <submittedName>
        <fullName evidence="5">Chemotaxis sensory transducer</fullName>
    </submittedName>
</protein>
<keyword evidence="1 3" id="KW-0807">Transducer</keyword>
<dbReference type="Pfam" id="PF13188">
    <property type="entry name" value="PAS_8"/>
    <property type="match status" value="1"/>
</dbReference>
<comment type="similarity">
    <text evidence="2">Belongs to the methyl-accepting chemotaxis (MCP) protein family.</text>
</comment>
<evidence type="ECO:0000313" key="5">
    <source>
        <dbReference type="EMBL" id="GAN78351.1"/>
    </source>
</evidence>
<dbReference type="OrthoDB" id="9797364at2"/>
<dbReference type="InterPro" id="IPR000014">
    <property type="entry name" value="PAS"/>
</dbReference>
<dbReference type="SUPFAM" id="SSF58104">
    <property type="entry name" value="Methyl-accepting chemotaxis protein (MCP) signaling domain"/>
    <property type="match status" value="1"/>
</dbReference>
<evidence type="ECO:0000256" key="3">
    <source>
        <dbReference type="PROSITE-ProRule" id="PRU00284"/>
    </source>
</evidence>
<evidence type="ECO:0000256" key="1">
    <source>
        <dbReference type="ARBA" id="ARBA00023224"/>
    </source>
</evidence>
<dbReference type="PRINTS" id="PR00260">
    <property type="entry name" value="CHEMTRNSDUCR"/>
</dbReference>
<dbReference type="AlphaFoldDB" id="A0A0D6PAF9"/>
<evidence type="ECO:0000313" key="6">
    <source>
        <dbReference type="Proteomes" id="UP000032680"/>
    </source>
</evidence>
<organism evidence="5 6">
    <name type="scientific">Acidisphaera rubrifaciens HS-AP3</name>
    <dbReference type="NCBI Taxonomy" id="1231350"/>
    <lineage>
        <taxon>Bacteria</taxon>
        <taxon>Pseudomonadati</taxon>
        <taxon>Pseudomonadota</taxon>
        <taxon>Alphaproteobacteria</taxon>
        <taxon>Acetobacterales</taxon>
        <taxon>Acetobacteraceae</taxon>
        <taxon>Acidisphaera</taxon>
    </lineage>
</organism>
<dbReference type="Pfam" id="PF00015">
    <property type="entry name" value="MCPsignal"/>
    <property type="match status" value="1"/>
</dbReference>
<evidence type="ECO:0000259" key="4">
    <source>
        <dbReference type="PROSITE" id="PS50111"/>
    </source>
</evidence>
<dbReference type="Gene3D" id="1.10.287.950">
    <property type="entry name" value="Methyl-accepting chemotaxis protein"/>
    <property type="match status" value="1"/>
</dbReference>
<dbReference type="RefSeq" id="WP_052945296.1">
    <property type="nucleotide sequence ID" value="NZ_BANB01000778.1"/>
</dbReference>
<reference evidence="5 6" key="1">
    <citation type="submission" date="2012-11" db="EMBL/GenBank/DDBJ databases">
        <title>Whole genome sequence of Acidisphaera rubrifaciens HS-AP3.</title>
        <authorList>
            <person name="Azuma Y."/>
            <person name="Higashiura N."/>
            <person name="Hirakawa H."/>
            <person name="Matsushita K."/>
        </authorList>
    </citation>
    <scope>NUCLEOTIDE SEQUENCE [LARGE SCALE GENOMIC DNA]</scope>
    <source>
        <strain evidence="5 6">HS-AP3</strain>
    </source>
</reference>
<dbReference type="InterPro" id="IPR004089">
    <property type="entry name" value="MCPsignal_dom"/>
</dbReference>
<feature type="domain" description="Methyl-accepting transducer" evidence="4">
    <location>
        <begin position="157"/>
        <end position="400"/>
    </location>
</feature>